<reference evidence="11" key="1">
    <citation type="submission" date="2016-10" db="EMBL/GenBank/DDBJ databases">
        <authorList>
            <person name="Varghese N."/>
            <person name="Submissions S."/>
        </authorList>
    </citation>
    <scope>NUCLEOTIDE SEQUENCE [LARGE SCALE GENOMIC DNA]</scope>
    <source>
        <strain evidence="11">CGMCC 1.12402</strain>
    </source>
</reference>
<keyword evidence="3 8" id="KW-0813">Transport</keyword>
<accession>A0A1I0RNH6</accession>
<keyword evidence="7" id="KW-0535">Nitrogen fixation</keyword>
<gene>
    <name evidence="10" type="ORF">SAMN05216290_3886</name>
</gene>
<dbReference type="AlphaFoldDB" id="A0A1I0RNH6"/>
<feature type="domain" description="Flavodoxin-like" evidence="9">
    <location>
        <begin position="6"/>
        <end position="167"/>
    </location>
</feature>
<evidence type="ECO:0000256" key="8">
    <source>
        <dbReference type="PIRNR" id="PIRNR038996"/>
    </source>
</evidence>
<dbReference type="Pfam" id="PF00258">
    <property type="entry name" value="Flavodoxin_1"/>
    <property type="match status" value="1"/>
</dbReference>
<evidence type="ECO:0000256" key="3">
    <source>
        <dbReference type="ARBA" id="ARBA00022448"/>
    </source>
</evidence>
<dbReference type="SUPFAM" id="SSF52218">
    <property type="entry name" value="Flavoproteins"/>
    <property type="match status" value="1"/>
</dbReference>
<dbReference type="InterPro" id="IPR029039">
    <property type="entry name" value="Flavoprotein-like_sf"/>
</dbReference>
<keyword evidence="11" id="KW-1185">Reference proteome</keyword>
<dbReference type="EMBL" id="FOIR01000005">
    <property type="protein sequence ID" value="SEW42803.1"/>
    <property type="molecule type" value="Genomic_DNA"/>
</dbReference>
<comment type="function">
    <text evidence="8">Low-potential electron donor to a number of redox enzymes.</text>
</comment>
<protein>
    <recommendedName>
        <fullName evidence="8">Flavodoxin</fullName>
    </recommendedName>
</protein>
<dbReference type="GO" id="GO:0010181">
    <property type="term" value="F:FMN binding"/>
    <property type="evidence" value="ECO:0007669"/>
    <property type="project" value="UniProtKB-UniRule"/>
</dbReference>
<dbReference type="STRING" id="1267423.SAMN05216290_3886"/>
<evidence type="ECO:0000256" key="2">
    <source>
        <dbReference type="ARBA" id="ARBA00005267"/>
    </source>
</evidence>
<dbReference type="PANTHER" id="PTHR42809:SF1">
    <property type="entry name" value="FLAVODOXIN 1"/>
    <property type="match status" value="1"/>
</dbReference>
<name>A0A1I0RNH6_9BACT</name>
<dbReference type="InterPro" id="IPR001226">
    <property type="entry name" value="Flavodoxin_CS"/>
</dbReference>
<dbReference type="NCBIfam" id="TIGR01752">
    <property type="entry name" value="flav_long"/>
    <property type="match status" value="1"/>
</dbReference>
<dbReference type="NCBIfam" id="NF006739">
    <property type="entry name" value="PRK09267.1-5"/>
    <property type="match status" value="1"/>
</dbReference>
<comment type="similarity">
    <text evidence="2 8">Belongs to the flavodoxin family.</text>
</comment>
<organism evidence="10 11">
    <name type="scientific">Roseivirga pacifica</name>
    <dbReference type="NCBI Taxonomy" id="1267423"/>
    <lineage>
        <taxon>Bacteria</taxon>
        <taxon>Pseudomonadati</taxon>
        <taxon>Bacteroidota</taxon>
        <taxon>Cytophagia</taxon>
        <taxon>Cytophagales</taxon>
        <taxon>Roseivirgaceae</taxon>
        <taxon>Roseivirga</taxon>
    </lineage>
</organism>
<evidence type="ECO:0000256" key="6">
    <source>
        <dbReference type="ARBA" id="ARBA00022982"/>
    </source>
</evidence>
<dbReference type="PANTHER" id="PTHR42809">
    <property type="entry name" value="FLAVODOXIN 2"/>
    <property type="match status" value="1"/>
</dbReference>
<dbReference type="InterPro" id="IPR001094">
    <property type="entry name" value="Flavdoxin-like"/>
</dbReference>
<dbReference type="GO" id="GO:0009055">
    <property type="term" value="F:electron transfer activity"/>
    <property type="evidence" value="ECO:0007669"/>
    <property type="project" value="UniProtKB-UniRule"/>
</dbReference>
<dbReference type="PROSITE" id="PS00201">
    <property type="entry name" value="FLAVODOXIN"/>
    <property type="match status" value="1"/>
</dbReference>
<keyword evidence="6 8" id="KW-0249">Electron transport</keyword>
<dbReference type="Proteomes" id="UP000199437">
    <property type="component" value="Unassembled WGS sequence"/>
</dbReference>
<dbReference type="PIRSF" id="PIRSF038996">
    <property type="entry name" value="FldA"/>
    <property type="match status" value="1"/>
</dbReference>
<evidence type="ECO:0000256" key="7">
    <source>
        <dbReference type="ARBA" id="ARBA00023231"/>
    </source>
</evidence>
<dbReference type="InterPro" id="IPR008254">
    <property type="entry name" value="Flavodoxin/NO_synth"/>
</dbReference>
<sequence>MITATIGLFYGSDTGATEYAAELIETAFEVANIEKHDVHKVSAADFASYDRIILGLSTWFDGDLQSDWEGFFDEFKTIDFTGKKVAIFGLGDQMGYGEFFIDGVGILGQEVVNNGGEVIGVWSTEGYDYDESVAEFEPGWFMGLALDEDNQRDMTESRIAQWVAQLVEEFELEAVGSTT</sequence>
<evidence type="ECO:0000256" key="5">
    <source>
        <dbReference type="ARBA" id="ARBA00022643"/>
    </source>
</evidence>
<dbReference type="RefSeq" id="WP_170836532.1">
    <property type="nucleotide sequence ID" value="NZ_FOIR01000005.1"/>
</dbReference>
<evidence type="ECO:0000259" key="9">
    <source>
        <dbReference type="PROSITE" id="PS50902"/>
    </source>
</evidence>
<dbReference type="GeneID" id="99988552"/>
<dbReference type="PROSITE" id="PS50902">
    <property type="entry name" value="FLAVODOXIN_LIKE"/>
    <property type="match status" value="1"/>
</dbReference>
<keyword evidence="5 8" id="KW-0288">FMN</keyword>
<dbReference type="Gene3D" id="3.40.50.360">
    <property type="match status" value="1"/>
</dbReference>
<dbReference type="PRINTS" id="PR00369">
    <property type="entry name" value="FLAVODOXIN"/>
</dbReference>
<evidence type="ECO:0000256" key="4">
    <source>
        <dbReference type="ARBA" id="ARBA00022630"/>
    </source>
</evidence>
<comment type="cofactor">
    <cofactor evidence="1 8">
        <name>FMN</name>
        <dbReference type="ChEBI" id="CHEBI:58210"/>
    </cofactor>
</comment>
<evidence type="ECO:0000313" key="10">
    <source>
        <dbReference type="EMBL" id="SEW42803.1"/>
    </source>
</evidence>
<dbReference type="InterPro" id="IPR050619">
    <property type="entry name" value="Flavodoxin"/>
</dbReference>
<dbReference type="InterPro" id="IPR010086">
    <property type="entry name" value="Flavodoxin_lc"/>
</dbReference>
<evidence type="ECO:0000256" key="1">
    <source>
        <dbReference type="ARBA" id="ARBA00001917"/>
    </source>
</evidence>
<keyword evidence="4 8" id="KW-0285">Flavoprotein</keyword>
<proteinExistence type="inferred from homology"/>
<evidence type="ECO:0000313" key="11">
    <source>
        <dbReference type="Proteomes" id="UP000199437"/>
    </source>
</evidence>